<evidence type="ECO:0008006" key="3">
    <source>
        <dbReference type="Google" id="ProtNLM"/>
    </source>
</evidence>
<keyword evidence="2" id="KW-1185">Reference proteome</keyword>
<sequence>MNTGVVKYQNLPLPPVTMLKIIFTNPIRVVGLLMLLVPIVQGCGAFEQELEFPATRLKVQLTELPSSDTNLDNAELITYAEAKPLRKNRNRIRIPEASDDQTAVVMAKINNEIKLIDFFVPEVNEEPELNFASTARSLVFMNPLFIGIPFEKRVSIFEAIDQNEKFQDLVQVVAQSNSIVDDKVVELSTDIAIELAQFYLKSDISPIQFSNSANPNSNTSNSNYRPNLFNITDFPQNACGDSLPITESSYPVKLYPVYIDYSENNLQAVKSNFCRDAFVKKRKNTNKQAVQVASFLTIDRANEFKQFMIEQLGSGDVGEPTIIENKPRSESNQINQLLSSLKAGDFFDVLIPAAHAQSPLDYRDFYLTHQFRHDGKVRPSFSPLALVHEMTLNAEKQGMRLKGTSFLAQQVVIIRAEHLFTDLKADDYNGNESHEKFVVAEFFIEPAQLGVWDLMAIQTIGSSSIGQEQINTIISPKKQKVWPPGDYIALMSGSRFLNRRTPDQPYGAFDMNIAIFLVDLLNITTGYSAEKQWTDIASLVGQVLIGCSTNESFSQTLKCLSSQDNSVKLFEALGGESEEIIKGLLQFQGESAEQLAKKIAKAVNAFDKGISVSRHALLGNYLASFTLDGPYFAKFKVTQPPPDPALLELVEVTDVNNLETIILDCSKEPAGSFIDLEFEACRGNFTNLRIDYKNYSNDWYEISWFYTDDHLDELNDRTFGLFSNDLLKEQGDKLNIVLIPPGGDASVATITNRLQIKRYSSKPSRTIQMKCNGNPIKIWGALVESKCTSKGTYASVEAYVERPIKLLVGDDILMLEPRFLSSDDATLTSTGKTVTFTLSVP</sequence>
<dbReference type="Proteomes" id="UP001235849">
    <property type="component" value="Unassembled WGS sequence"/>
</dbReference>
<gene>
    <name evidence="1" type="ORF">PMG25_09575</name>
</gene>
<reference evidence="1 2" key="1">
    <citation type="submission" date="2023-01" db="EMBL/GenBank/DDBJ databases">
        <title>Novel diversity within Roseofilum (Cyanobacteria; Desertifilaceae) from marine benthic mats with descriptions of four novel species.</title>
        <authorList>
            <person name="Wang Y."/>
            <person name="Berthold D.E."/>
            <person name="Hu J."/>
            <person name="Lefler F.W."/>
            <person name="Laughinghouse H.D. IV."/>
        </authorList>
    </citation>
    <scope>NUCLEOTIDE SEQUENCE [LARGE SCALE GENOMIC DNA]</scope>
    <source>
        <strain evidence="1 2">BLCC-M114</strain>
    </source>
</reference>
<accession>A0ABT7B7S0</accession>
<evidence type="ECO:0000313" key="2">
    <source>
        <dbReference type="Proteomes" id="UP001235849"/>
    </source>
</evidence>
<comment type="caution">
    <text evidence="1">The sequence shown here is derived from an EMBL/GenBank/DDBJ whole genome shotgun (WGS) entry which is preliminary data.</text>
</comment>
<dbReference type="EMBL" id="JAQOSO010000054">
    <property type="protein sequence ID" value="MDJ1174338.1"/>
    <property type="molecule type" value="Genomic_DNA"/>
</dbReference>
<evidence type="ECO:0000313" key="1">
    <source>
        <dbReference type="EMBL" id="MDJ1174338.1"/>
    </source>
</evidence>
<name>A0ABT7B7S0_9CYAN</name>
<dbReference type="RefSeq" id="WP_283766670.1">
    <property type="nucleotide sequence ID" value="NZ_JAQOSO010000054.1"/>
</dbReference>
<proteinExistence type="predicted"/>
<organism evidence="1 2">
    <name type="scientific">Roseofilum capinflatum BLCC-M114</name>
    <dbReference type="NCBI Taxonomy" id="3022440"/>
    <lineage>
        <taxon>Bacteria</taxon>
        <taxon>Bacillati</taxon>
        <taxon>Cyanobacteriota</taxon>
        <taxon>Cyanophyceae</taxon>
        <taxon>Desertifilales</taxon>
        <taxon>Desertifilaceae</taxon>
        <taxon>Roseofilum</taxon>
        <taxon>Roseofilum capinflatum</taxon>
    </lineage>
</organism>
<protein>
    <recommendedName>
        <fullName evidence="3">Lipoprotein</fullName>
    </recommendedName>
</protein>